<sequence length="61" mass="6848">MEKLSINLGKEHAALIEQLEMTKRAFAVGEADLKRKDQLIVNTADLLKRLQIEGAITSERV</sequence>
<dbReference type="Proteomes" id="UP001196413">
    <property type="component" value="Unassembled WGS sequence"/>
</dbReference>
<organism evidence="1 2">
    <name type="scientific">Parelaphostrongylus tenuis</name>
    <name type="common">Meningeal worm</name>
    <dbReference type="NCBI Taxonomy" id="148309"/>
    <lineage>
        <taxon>Eukaryota</taxon>
        <taxon>Metazoa</taxon>
        <taxon>Ecdysozoa</taxon>
        <taxon>Nematoda</taxon>
        <taxon>Chromadorea</taxon>
        <taxon>Rhabditida</taxon>
        <taxon>Rhabditina</taxon>
        <taxon>Rhabditomorpha</taxon>
        <taxon>Strongyloidea</taxon>
        <taxon>Metastrongylidae</taxon>
        <taxon>Parelaphostrongylus</taxon>
    </lineage>
</organism>
<dbReference type="EMBL" id="JAHQIW010003438">
    <property type="protein sequence ID" value="KAJ1358715.1"/>
    <property type="molecule type" value="Genomic_DNA"/>
</dbReference>
<protein>
    <submittedName>
        <fullName evidence="1">Uncharacterized protein</fullName>
    </submittedName>
</protein>
<gene>
    <name evidence="1" type="ORF">KIN20_017211</name>
</gene>
<keyword evidence="2" id="KW-1185">Reference proteome</keyword>
<evidence type="ECO:0000313" key="2">
    <source>
        <dbReference type="Proteomes" id="UP001196413"/>
    </source>
</evidence>
<proteinExistence type="predicted"/>
<name>A0AAD5MI99_PARTN</name>
<evidence type="ECO:0000313" key="1">
    <source>
        <dbReference type="EMBL" id="KAJ1358715.1"/>
    </source>
</evidence>
<comment type="caution">
    <text evidence="1">The sequence shown here is derived from an EMBL/GenBank/DDBJ whole genome shotgun (WGS) entry which is preliminary data.</text>
</comment>
<dbReference type="AlphaFoldDB" id="A0AAD5MI99"/>
<reference evidence="1" key="1">
    <citation type="submission" date="2021-06" db="EMBL/GenBank/DDBJ databases">
        <title>Parelaphostrongylus tenuis whole genome reference sequence.</title>
        <authorList>
            <person name="Garwood T.J."/>
            <person name="Larsen P.A."/>
            <person name="Fountain-Jones N.M."/>
            <person name="Garbe J.R."/>
            <person name="Macchietto M.G."/>
            <person name="Kania S.A."/>
            <person name="Gerhold R.W."/>
            <person name="Richards J.E."/>
            <person name="Wolf T.M."/>
        </authorList>
    </citation>
    <scope>NUCLEOTIDE SEQUENCE</scope>
    <source>
        <strain evidence="1">MNPRO001-30</strain>
        <tissue evidence="1">Meninges</tissue>
    </source>
</reference>
<accession>A0AAD5MI99</accession>